<gene>
    <name evidence="2" type="ORF">UFOPK3752_01469</name>
</gene>
<protein>
    <submittedName>
        <fullName evidence="2">Unannotated protein</fullName>
    </submittedName>
</protein>
<reference evidence="2" key="1">
    <citation type="submission" date="2020-05" db="EMBL/GenBank/DDBJ databases">
        <authorList>
            <person name="Chiriac C."/>
            <person name="Salcher M."/>
            <person name="Ghai R."/>
            <person name="Kavagutti S V."/>
        </authorList>
    </citation>
    <scope>NUCLEOTIDE SEQUENCE</scope>
</reference>
<dbReference type="AlphaFoldDB" id="A0A6J7JW56"/>
<evidence type="ECO:0000313" key="2">
    <source>
        <dbReference type="EMBL" id="CAB4947860.1"/>
    </source>
</evidence>
<dbReference type="EMBL" id="CAFBND010000062">
    <property type="protein sequence ID" value="CAB4947860.1"/>
    <property type="molecule type" value="Genomic_DNA"/>
</dbReference>
<accession>A0A6J7JW56</accession>
<sequence>MVRAGAWNMPKTLVGSRPASTNIGECNST</sequence>
<proteinExistence type="predicted"/>
<feature type="region of interest" description="Disordered" evidence="1">
    <location>
        <begin position="1"/>
        <end position="29"/>
    </location>
</feature>
<organism evidence="2">
    <name type="scientific">freshwater metagenome</name>
    <dbReference type="NCBI Taxonomy" id="449393"/>
    <lineage>
        <taxon>unclassified sequences</taxon>
        <taxon>metagenomes</taxon>
        <taxon>ecological metagenomes</taxon>
    </lineage>
</organism>
<name>A0A6J7JW56_9ZZZZ</name>
<evidence type="ECO:0000256" key="1">
    <source>
        <dbReference type="SAM" id="MobiDB-lite"/>
    </source>
</evidence>
<feature type="compositionally biased region" description="Polar residues" evidence="1">
    <location>
        <begin position="18"/>
        <end position="29"/>
    </location>
</feature>